<dbReference type="PROSITE" id="PS00675">
    <property type="entry name" value="SIGMA54_INTERACT_1"/>
    <property type="match status" value="1"/>
</dbReference>
<dbReference type="Pfam" id="PF25601">
    <property type="entry name" value="AAA_lid_14"/>
    <property type="match status" value="1"/>
</dbReference>
<dbReference type="GO" id="GO:0005524">
    <property type="term" value="F:ATP binding"/>
    <property type="evidence" value="ECO:0007669"/>
    <property type="project" value="UniProtKB-KW"/>
</dbReference>
<keyword evidence="1" id="KW-0547">Nucleotide-binding</keyword>
<reference evidence="8 9" key="1">
    <citation type="submission" date="2019-08" db="EMBL/GenBank/DDBJ databases">
        <title>Deep-cultivation of Planctomycetes and their phenomic and genomic characterization uncovers novel biology.</title>
        <authorList>
            <person name="Wiegand S."/>
            <person name="Jogler M."/>
            <person name="Boedeker C."/>
            <person name="Pinto D."/>
            <person name="Vollmers J."/>
            <person name="Rivas-Marin E."/>
            <person name="Kohn T."/>
            <person name="Peeters S.H."/>
            <person name="Heuer A."/>
            <person name="Rast P."/>
            <person name="Oberbeckmann S."/>
            <person name="Bunk B."/>
            <person name="Jeske O."/>
            <person name="Meyerdierks A."/>
            <person name="Storesund J.E."/>
            <person name="Kallscheuer N."/>
            <person name="Luecker S."/>
            <person name="Lage O.M."/>
            <person name="Pohl T."/>
            <person name="Merkel B.J."/>
            <person name="Hornburger P."/>
            <person name="Mueller R.-W."/>
            <person name="Bruemmer F."/>
            <person name="Labrenz M."/>
            <person name="Spormann A.M."/>
            <person name="Op den Camp H."/>
            <person name="Overmann J."/>
            <person name="Amann R."/>
            <person name="Jetten M.S.M."/>
            <person name="Mascher T."/>
            <person name="Medema M.H."/>
            <person name="Devos D.P."/>
            <person name="Kaster A.-K."/>
            <person name="Ovreas L."/>
            <person name="Rohde M."/>
            <person name="Galperin M.Y."/>
            <person name="Jogler C."/>
        </authorList>
    </citation>
    <scope>NUCLEOTIDE SEQUENCE [LARGE SCALE GENOMIC DNA]</scope>
    <source>
        <strain evidence="8 9">FC18</strain>
    </source>
</reference>
<dbReference type="InterPro" id="IPR027417">
    <property type="entry name" value="P-loop_NTPase"/>
</dbReference>
<evidence type="ECO:0000313" key="8">
    <source>
        <dbReference type="EMBL" id="QEG23930.1"/>
    </source>
</evidence>
<sequence length="606" mass="68096">MMNSGSNSGARFELSAEEDNFLGRDWECRVVLNDPQCSRKHARIYTNEDGWWIEDNGSSNGTYVNGQTIREARLDEGHLIRVGGSAFTFTESATKTLPEEESKTGEMRGPAAQTVIFDESHDPMDTGQYTLSFLKGHDWGQDFFFLFQLSVKLLGLDDPDAMIQTSIKRLSERTDSSAAGFLWASDGGKLTPKVVYPKELANELTLDPELTRRVVAQGHAIRFEYDTRHQDSFTDSICVPLNSDGKIKGAIHLYKKGTRFHDSHFNLACAIANIMVRSLDRADRHSVLAADHSRLKEKSANFDELLGESPKMLELKSKIQRVAKASGCVLVRGESGAGKELVARALHKASPRADRPMLSVNCAAIPRDLMESQLFGHKKGSFTSADRDHSGWFEQADRGTLFLDEIGELTLEGQAKLLRTLEGHPFLPVGGTEEISVDVRVICATNRDLKEFVAEKRFREDLFYRLSVYELYIPPLRDREADIEMLVNHFLAHFKTQHGKHDLQLSREAKARLIGYQWPGNVRQLRNVIDSAIVMAETNEVAADELGIRDATDGEFETLRIDHWERKLIVDALKRTSNNVPGAAELLGISRATLYRKIEQYGVVRK</sequence>
<dbReference type="GO" id="GO:0006355">
    <property type="term" value="P:regulation of DNA-templated transcription"/>
    <property type="evidence" value="ECO:0007669"/>
    <property type="project" value="InterPro"/>
</dbReference>
<dbReference type="AlphaFoldDB" id="A0A5B9PFG7"/>
<dbReference type="FunFam" id="3.40.50.300:FF:000006">
    <property type="entry name" value="DNA-binding transcriptional regulator NtrC"/>
    <property type="match status" value="1"/>
</dbReference>
<dbReference type="CDD" id="cd00060">
    <property type="entry name" value="FHA"/>
    <property type="match status" value="1"/>
</dbReference>
<keyword evidence="5" id="KW-0804">Transcription</keyword>
<evidence type="ECO:0000256" key="2">
    <source>
        <dbReference type="ARBA" id="ARBA00022840"/>
    </source>
</evidence>
<dbReference type="InterPro" id="IPR003018">
    <property type="entry name" value="GAF"/>
</dbReference>
<dbReference type="Gene3D" id="1.10.8.60">
    <property type="match status" value="1"/>
</dbReference>
<dbReference type="Gene3D" id="1.10.10.60">
    <property type="entry name" value="Homeodomain-like"/>
    <property type="match status" value="1"/>
</dbReference>
<evidence type="ECO:0000256" key="5">
    <source>
        <dbReference type="ARBA" id="ARBA00023163"/>
    </source>
</evidence>
<evidence type="ECO:0000256" key="3">
    <source>
        <dbReference type="ARBA" id="ARBA00023015"/>
    </source>
</evidence>
<dbReference type="OrthoDB" id="9761019at2"/>
<evidence type="ECO:0000259" key="6">
    <source>
        <dbReference type="PROSITE" id="PS50006"/>
    </source>
</evidence>
<dbReference type="InterPro" id="IPR029016">
    <property type="entry name" value="GAF-like_dom_sf"/>
</dbReference>
<feature type="domain" description="FHA" evidence="6">
    <location>
        <begin position="20"/>
        <end position="69"/>
    </location>
</feature>
<keyword evidence="4" id="KW-0238">DNA-binding</keyword>
<dbReference type="PANTHER" id="PTHR32071:SF57">
    <property type="entry name" value="C4-DICARBOXYLATE TRANSPORT TRANSCRIPTIONAL REGULATORY PROTEIN DCTD"/>
    <property type="match status" value="1"/>
</dbReference>
<dbReference type="Gene3D" id="3.40.50.300">
    <property type="entry name" value="P-loop containing nucleotide triphosphate hydrolases"/>
    <property type="match status" value="1"/>
</dbReference>
<dbReference type="InterPro" id="IPR003593">
    <property type="entry name" value="AAA+_ATPase"/>
</dbReference>
<dbReference type="PROSITE" id="PS50045">
    <property type="entry name" value="SIGMA54_INTERACT_4"/>
    <property type="match status" value="1"/>
</dbReference>
<dbReference type="InterPro" id="IPR002078">
    <property type="entry name" value="Sigma_54_int"/>
</dbReference>
<dbReference type="EMBL" id="CP042912">
    <property type="protein sequence ID" value="QEG23930.1"/>
    <property type="molecule type" value="Genomic_DNA"/>
</dbReference>
<dbReference type="Gene3D" id="3.30.450.40">
    <property type="match status" value="1"/>
</dbReference>
<dbReference type="PRINTS" id="PR01590">
    <property type="entry name" value="HTHFIS"/>
</dbReference>
<protein>
    <submittedName>
        <fullName evidence="8">Transcriptional regulatory protein ZraR</fullName>
    </submittedName>
</protein>
<dbReference type="PROSITE" id="PS50006">
    <property type="entry name" value="FHA_DOMAIN"/>
    <property type="match status" value="1"/>
</dbReference>
<dbReference type="Pfam" id="PF00498">
    <property type="entry name" value="FHA"/>
    <property type="match status" value="1"/>
</dbReference>
<keyword evidence="3" id="KW-0805">Transcription regulation</keyword>
<dbReference type="InterPro" id="IPR000253">
    <property type="entry name" value="FHA_dom"/>
</dbReference>
<dbReference type="Gene3D" id="2.60.200.20">
    <property type="match status" value="1"/>
</dbReference>
<dbReference type="SMART" id="SM00240">
    <property type="entry name" value="FHA"/>
    <property type="match status" value="1"/>
</dbReference>
<dbReference type="GO" id="GO:0043565">
    <property type="term" value="F:sequence-specific DNA binding"/>
    <property type="evidence" value="ECO:0007669"/>
    <property type="project" value="InterPro"/>
</dbReference>
<dbReference type="InterPro" id="IPR002197">
    <property type="entry name" value="HTH_Fis"/>
</dbReference>
<dbReference type="CDD" id="cd00009">
    <property type="entry name" value="AAA"/>
    <property type="match status" value="1"/>
</dbReference>
<dbReference type="InterPro" id="IPR025944">
    <property type="entry name" value="Sigma_54_int_dom_CS"/>
</dbReference>
<dbReference type="PROSITE" id="PS00688">
    <property type="entry name" value="SIGMA54_INTERACT_3"/>
    <property type="match status" value="1"/>
</dbReference>
<dbReference type="SUPFAM" id="SSF55781">
    <property type="entry name" value="GAF domain-like"/>
    <property type="match status" value="1"/>
</dbReference>
<accession>A0A5B9PFG7</accession>
<dbReference type="Pfam" id="PF02954">
    <property type="entry name" value="HTH_8"/>
    <property type="match status" value="1"/>
</dbReference>
<evidence type="ECO:0000256" key="1">
    <source>
        <dbReference type="ARBA" id="ARBA00022741"/>
    </source>
</evidence>
<name>A0A5B9PFG7_9BACT</name>
<dbReference type="InterPro" id="IPR025662">
    <property type="entry name" value="Sigma_54_int_dom_ATP-bd_1"/>
</dbReference>
<keyword evidence="2" id="KW-0067">ATP-binding</keyword>
<evidence type="ECO:0000259" key="7">
    <source>
        <dbReference type="PROSITE" id="PS50045"/>
    </source>
</evidence>
<dbReference type="InterPro" id="IPR008984">
    <property type="entry name" value="SMAD_FHA_dom_sf"/>
</dbReference>
<dbReference type="InterPro" id="IPR009057">
    <property type="entry name" value="Homeodomain-like_sf"/>
</dbReference>
<proteinExistence type="predicted"/>
<evidence type="ECO:0000313" key="9">
    <source>
        <dbReference type="Proteomes" id="UP000322214"/>
    </source>
</evidence>
<dbReference type="STRING" id="980251.GCA_001642875_04266"/>
<dbReference type="Pfam" id="PF13185">
    <property type="entry name" value="GAF_2"/>
    <property type="match status" value="1"/>
</dbReference>
<dbReference type="Proteomes" id="UP000322214">
    <property type="component" value="Chromosome"/>
</dbReference>
<keyword evidence="9" id="KW-1185">Reference proteome</keyword>
<dbReference type="SUPFAM" id="SSF49879">
    <property type="entry name" value="SMAD/FHA domain"/>
    <property type="match status" value="1"/>
</dbReference>
<dbReference type="SMART" id="SM00382">
    <property type="entry name" value="AAA"/>
    <property type="match status" value="1"/>
</dbReference>
<dbReference type="InterPro" id="IPR058031">
    <property type="entry name" value="AAA_lid_NorR"/>
</dbReference>
<organism evidence="8 9">
    <name type="scientific">Mariniblastus fucicola</name>
    <dbReference type="NCBI Taxonomy" id="980251"/>
    <lineage>
        <taxon>Bacteria</taxon>
        <taxon>Pseudomonadati</taxon>
        <taxon>Planctomycetota</taxon>
        <taxon>Planctomycetia</taxon>
        <taxon>Pirellulales</taxon>
        <taxon>Pirellulaceae</taxon>
        <taxon>Mariniblastus</taxon>
    </lineage>
</organism>
<gene>
    <name evidence="8" type="primary">zraR_8</name>
    <name evidence="8" type="ORF">MFFC18_38350</name>
</gene>
<dbReference type="Pfam" id="PF00158">
    <property type="entry name" value="Sigma54_activat"/>
    <property type="match status" value="1"/>
</dbReference>
<dbReference type="SUPFAM" id="SSF46689">
    <property type="entry name" value="Homeodomain-like"/>
    <property type="match status" value="1"/>
</dbReference>
<feature type="domain" description="Sigma-54 factor interaction" evidence="7">
    <location>
        <begin position="305"/>
        <end position="534"/>
    </location>
</feature>
<dbReference type="PANTHER" id="PTHR32071">
    <property type="entry name" value="TRANSCRIPTIONAL REGULATORY PROTEIN"/>
    <property type="match status" value="1"/>
</dbReference>
<evidence type="ECO:0000256" key="4">
    <source>
        <dbReference type="ARBA" id="ARBA00023125"/>
    </source>
</evidence>
<dbReference type="SUPFAM" id="SSF52540">
    <property type="entry name" value="P-loop containing nucleoside triphosphate hydrolases"/>
    <property type="match status" value="1"/>
</dbReference>
<dbReference type="KEGG" id="mff:MFFC18_38350"/>